<reference evidence="4 5" key="1">
    <citation type="submission" date="2018-06" db="EMBL/GenBank/DDBJ databases">
        <authorList>
            <consortium name="Pathogen Informatics"/>
            <person name="Doyle S."/>
        </authorList>
    </citation>
    <scope>NUCLEOTIDE SEQUENCE [LARGE SCALE GENOMIC DNA]</scope>
    <source>
        <strain evidence="4 5">NCTC10821</strain>
    </source>
</reference>
<dbReference type="Gene3D" id="3.40.630.30">
    <property type="match status" value="1"/>
</dbReference>
<organism evidence="4 5">
    <name type="scientific">Mycolicibacterium tokaiense</name>
    <dbReference type="NCBI Taxonomy" id="39695"/>
    <lineage>
        <taxon>Bacteria</taxon>
        <taxon>Bacillati</taxon>
        <taxon>Actinomycetota</taxon>
        <taxon>Actinomycetes</taxon>
        <taxon>Mycobacteriales</taxon>
        <taxon>Mycobacteriaceae</taxon>
        <taxon>Mycolicibacterium</taxon>
    </lineage>
</organism>
<feature type="domain" description="N-acetyltransferase" evidence="3">
    <location>
        <begin position="20"/>
        <end position="168"/>
    </location>
</feature>
<dbReference type="GO" id="GO:0016747">
    <property type="term" value="F:acyltransferase activity, transferring groups other than amino-acyl groups"/>
    <property type="evidence" value="ECO:0007669"/>
    <property type="project" value="InterPro"/>
</dbReference>
<proteinExistence type="predicted"/>
<sequence>MTGEELRFVAVAQGDALAGPLLAELAAEYSQRYGGTEEAQLRSLRDHPADDFAPPWGGLFIGVGADGTPLTGGAFRRFGDVDGQLTAELKRIWTSRGARRRGLATATMARLEAEIAHRGYRRIYLMTGDRQPEAEGLYTSLGYQRLPAPLTGRGPVYPVAFAKVLTPEVSA</sequence>
<dbReference type="CDD" id="cd04301">
    <property type="entry name" value="NAT_SF"/>
    <property type="match status" value="1"/>
</dbReference>
<dbReference type="OrthoDB" id="70840at2"/>
<evidence type="ECO:0000256" key="1">
    <source>
        <dbReference type="ARBA" id="ARBA00022679"/>
    </source>
</evidence>
<dbReference type="Pfam" id="PF00583">
    <property type="entry name" value="Acetyltransf_1"/>
    <property type="match status" value="1"/>
</dbReference>
<keyword evidence="5" id="KW-1185">Reference proteome</keyword>
<dbReference type="RefSeq" id="WP_115279657.1">
    <property type="nucleotide sequence ID" value="NZ_AP022600.1"/>
</dbReference>
<dbReference type="InterPro" id="IPR000182">
    <property type="entry name" value="GNAT_dom"/>
</dbReference>
<evidence type="ECO:0000259" key="3">
    <source>
        <dbReference type="PROSITE" id="PS51186"/>
    </source>
</evidence>
<evidence type="ECO:0000313" key="4">
    <source>
        <dbReference type="EMBL" id="STZ60523.1"/>
    </source>
</evidence>
<dbReference type="SUPFAM" id="SSF55729">
    <property type="entry name" value="Acyl-CoA N-acyltransferases (Nat)"/>
    <property type="match status" value="1"/>
</dbReference>
<dbReference type="EMBL" id="UGQT01000001">
    <property type="protein sequence ID" value="STZ60523.1"/>
    <property type="molecule type" value="Genomic_DNA"/>
</dbReference>
<dbReference type="PANTHER" id="PTHR43877">
    <property type="entry name" value="AMINOALKYLPHOSPHONATE N-ACETYLTRANSFERASE-RELATED-RELATED"/>
    <property type="match status" value="1"/>
</dbReference>
<protein>
    <submittedName>
        <fullName evidence="4">N-acetyltransferase GCN5</fullName>
    </submittedName>
</protein>
<name>A0A378TL35_9MYCO</name>
<accession>A0A378TL35</accession>
<dbReference type="AlphaFoldDB" id="A0A378TL35"/>
<gene>
    <name evidence="4" type="ORF">NCTC10821_04063</name>
</gene>
<dbReference type="PROSITE" id="PS51186">
    <property type="entry name" value="GNAT"/>
    <property type="match status" value="1"/>
</dbReference>
<keyword evidence="2" id="KW-0012">Acyltransferase</keyword>
<dbReference type="InterPro" id="IPR016181">
    <property type="entry name" value="Acyl_CoA_acyltransferase"/>
</dbReference>
<evidence type="ECO:0000256" key="2">
    <source>
        <dbReference type="ARBA" id="ARBA00023315"/>
    </source>
</evidence>
<dbReference type="Proteomes" id="UP000254978">
    <property type="component" value="Unassembled WGS sequence"/>
</dbReference>
<dbReference type="PANTHER" id="PTHR43877:SF2">
    <property type="entry name" value="AMINOALKYLPHOSPHONATE N-ACETYLTRANSFERASE-RELATED"/>
    <property type="match status" value="1"/>
</dbReference>
<dbReference type="InterPro" id="IPR050832">
    <property type="entry name" value="Bact_Acetyltransf"/>
</dbReference>
<keyword evidence="1 4" id="KW-0808">Transferase</keyword>
<evidence type="ECO:0000313" key="5">
    <source>
        <dbReference type="Proteomes" id="UP000254978"/>
    </source>
</evidence>